<sequence>MAGSGFRPLSKIPDCCLSKKSGPCLSPSVAGHSFKPAKDLRLGVAFTSPTT</sequence>
<evidence type="ECO:0000313" key="1">
    <source>
        <dbReference type="EMBL" id="JAC79689.1"/>
    </source>
</evidence>
<reference evidence="1" key="1">
    <citation type="submission" date="2014-05" db="EMBL/GenBank/DDBJ databases">
        <title>The transcriptome of the halophilic microalga Tetraselmis sp. GSL018 isolated from the Great Salt Lake, Utah.</title>
        <authorList>
            <person name="Jinkerson R.E."/>
            <person name="D'Adamo S."/>
            <person name="Posewitz M.C."/>
        </authorList>
    </citation>
    <scope>NUCLEOTIDE SEQUENCE</scope>
    <source>
        <strain evidence="1">GSL018</strain>
    </source>
</reference>
<organism evidence="1">
    <name type="scientific">Tetraselmis sp. GSL018</name>
    <dbReference type="NCBI Taxonomy" id="582737"/>
    <lineage>
        <taxon>Eukaryota</taxon>
        <taxon>Viridiplantae</taxon>
        <taxon>Chlorophyta</taxon>
        <taxon>core chlorophytes</taxon>
        <taxon>Chlorodendrophyceae</taxon>
        <taxon>Chlorodendrales</taxon>
        <taxon>Chlorodendraceae</taxon>
        <taxon>Tetraselmis</taxon>
    </lineage>
</organism>
<protein>
    <submittedName>
        <fullName evidence="1">Uncharacterized protein</fullName>
    </submittedName>
</protein>
<accession>A0A061S9K8</accession>
<proteinExistence type="predicted"/>
<name>A0A061S9K8_9CHLO</name>
<dbReference type="AlphaFoldDB" id="A0A061S9K8"/>
<dbReference type="EMBL" id="GBEZ01005640">
    <property type="protein sequence ID" value="JAC79689.1"/>
    <property type="molecule type" value="Transcribed_RNA"/>
</dbReference>
<gene>
    <name evidence="1" type="ORF">TSPGSL018_12069</name>
</gene>